<organism evidence="2 3">
    <name type="scientific">Dactylonectria macrodidyma</name>
    <dbReference type="NCBI Taxonomy" id="307937"/>
    <lineage>
        <taxon>Eukaryota</taxon>
        <taxon>Fungi</taxon>
        <taxon>Dikarya</taxon>
        <taxon>Ascomycota</taxon>
        <taxon>Pezizomycotina</taxon>
        <taxon>Sordariomycetes</taxon>
        <taxon>Hypocreomycetidae</taxon>
        <taxon>Hypocreales</taxon>
        <taxon>Nectriaceae</taxon>
        <taxon>Dactylonectria</taxon>
    </lineage>
</organism>
<gene>
    <name evidence="2" type="ORF">EDB81DRAFT_798442</name>
</gene>
<evidence type="ECO:0000256" key="1">
    <source>
        <dbReference type="SAM" id="MobiDB-lite"/>
    </source>
</evidence>
<evidence type="ECO:0000313" key="2">
    <source>
        <dbReference type="EMBL" id="KAH7140653.1"/>
    </source>
</evidence>
<evidence type="ECO:0008006" key="4">
    <source>
        <dbReference type="Google" id="ProtNLM"/>
    </source>
</evidence>
<comment type="caution">
    <text evidence="2">The sequence shown here is derived from an EMBL/GenBank/DDBJ whole genome shotgun (WGS) entry which is preliminary data.</text>
</comment>
<dbReference type="OrthoDB" id="10056939at2759"/>
<dbReference type="Proteomes" id="UP000738349">
    <property type="component" value="Unassembled WGS sequence"/>
</dbReference>
<sequence>MNLPRCAKSGPFVQKPDGVICCVFCGQLDPSPDHTSTHNYSACQARPAEERIFRRKDHLRQHLRIVHNKCLFNENMAAWFSALDMVNSRCGFCNILMTTWTERQRHLANHFKQGAGMKEWKGGRGFDAHIDDLVENDMPAFMIGEQHDTMEPFSASQASHVTGPTDLDVSHLTSELSLLEQNTLESGAPSPVTQASAHSYRQVESLLLAYVSEELSHGRVPTDNHLRTKTSEIMYGPGNAWDQTWADNLQWLGLFKKKAGLIELPHGSGRNAFIGTDSGLDNPQGDGSALSKQDKT</sequence>
<feature type="region of interest" description="Disordered" evidence="1">
    <location>
        <begin position="274"/>
        <end position="296"/>
    </location>
</feature>
<keyword evidence="3" id="KW-1185">Reference proteome</keyword>
<proteinExistence type="predicted"/>
<protein>
    <recommendedName>
        <fullName evidence="4">C2H2-type domain-containing protein</fullName>
    </recommendedName>
</protein>
<dbReference type="AlphaFoldDB" id="A0A9P9EN12"/>
<name>A0A9P9EN12_9HYPO</name>
<evidence type="ECO:0000313" key="3">
    <source>
        <dbReference type="Proteomes" id="UP000738349"/>
    </source>
</evidence>
<reference evidence="2" key="1">
    <citation type="journal article" date="2021" name="Nat. Commun.">
        <title>Genetic determinants of endophytism in the Arabidopsis root mycobiome.</title>
        <authorList>
            <person name="Mesny F."/>
            <person name="Miyauchi S."/>
            <person name="Thiergart T."/>
            <person name="Pickel B."/>
            <person name="Atanasova L."/>
            <person name="Karlsson M."/>
            <person name="Huettel B."/>
            <person name="Barry K.W."/>
            <person name="Haridas S."/>
            <person name="Chen C."/>
            <person name="Bauer D."/>
            <person name="Andreopoulos W."/>
            <person name="Pangilinan J."/>
            <person name="LaButti K."/>
            <person name="Riley R."/>
            <person name="Lipzen A."/>
            <person name="Clum A."/>
            <person name="Drula E."/>
            <person name="Henrissat B."/>
            <person name="Kohler A."/>
            <person name="Grigoriev I.V."/>
            <person name="Martin F.M."/>
            <person name="Hacquard S."/>
        </authorList>
    </citation>
    <scope>NUCLEOTIDE SEQUENCE</scope>
    <source>
        <strain evidence="2">MPI-CAGE-AT-0147</strain>
    </source>
</reference>
<accession>A0A9P9EN12</accession>
<dbReference type="EMBL" id="JAGMUV010000011">
    <property type="protein sequence ID" value="KAH7140653.1"/>
    <property type="molecule type" value="Genomic_DNA"/>
</dbReference>